<protein>
    <submittedName>
        <fullName evidence="1">Uncharacterized protein</fullName>
    </submittedName>
</protein>
<dbReference type="EMBL" id="MU003505">
    <property type="protein sequence ID" value="KAF2471421.1"/>
    <property type="molecule type" value="Genomic_DNA"/>
</dbReference>
<accession>A0ACB6QWY4</accession>
<gene>
    <name evidence="1" type="ORF">BDR25DRAFT_223660</name>
</gene>
<reference evidence="1" key="1">
    <citation type="journal article" date="2020" name="Stud. Mycol.">
        <title>101 Dothideomycetes genomes: a test case for predicting lifestyles and emergence of pathogens.</title>
        <authorList>
            <person name="Haridas S."/>
            <person name="Albert R."/>
            <person name="Binder M."/>
            <person name="Bloem J."/>
            <person name="Labutti K."/>
            <person name="Salamov A."/>
            <person name="Andreopoulos B."/>
            <person name="Baker S."/>
            <person name="Barry K."/>
            <person name="Bills G."/>
            <person name="Bluhm B."/>
            <person name="Cannon C."/>
            <person name="Castanera R."/>
            <person name="Culley D."/>
            <person name="Daum C."/>
            <person name="Ezra D."/>
            <person name="Gonzalez J."/>
            <person name="Henrissat B."/>
            <person name="Kuo A."/>
            <person name="Liang C."/>
            <person name="Lipzen A."/>
            <person name="Lutzoni F."/>
            <person name="Magnuson J."/>
            <person name="Mondo S."/>
            <person name="Nolan M."/>
            <person name="Ohm R."/>
            <person name="Pangilinan J."/>
            <person name="Park H.-J."/>
            <person name="Ramirez L."/>
            <person name="Alfaro M."/>
            <person name="Sun H."/>
            <person name="Tritt A."/>
            <person name="Yoshinaga Y."/>
            <person name="Zwiers L.-H."/>
            <person name="Turgeon B."/>
            <person name="Goodwin S."/>
            <person name="Spatafora J."/>
            <person name="Crous P."/>
            <person name="Grigoriev I."/>
        </authorList>
    </citation>
    <scope>NUCLEOTIDE SEQUENCE</scope>
    <source>
        <strain evidence="1">ATCC 200398</strain>
    </source>
</reference>
<keyword evidence="2" id="KW-1185">Reference proteome</keyword>
<comment type="caution">
    <text evidence="1">The sequence shown here is derived from an EMBL/GenBank/DDBJ whole genome shotgun (WGS) entry which is preliminary data.</text>
</comment>
<evidence type="ECO:0000313" key="1">
    <source>
        <dbReference type="EMBL" id="KAF2471421.1"/>
    </source>
</evidence>
<evidence type="ECO:0000313" key="2">
    <source>
        <dbReference type="Proteomes" id="UP000799755"/>
    </source>
</evidence>
<dbReference type="Proteomes" id="UP000799755">
    <property type="component" value="Unassembled WGS sequence"/>
</dbReference>
<name>A0ACB6QWY4_9PLEO</name>
<proteinExistence type="predicted"/>
<sequence>MSAYPNTKTDFLIVRAGSSRASLACFLVRYGNVGLFIASPLAPLTSPRSYGQSGTVNLARPIC</sequence>
<organism evidence="1 2">
    <name type="scientific">Lindgomyces ingoldianus</name>
    <dbReference type="NCBI Taxonomy" id="673940"/>
    <lineage>
        <taxon>Eukaryota</taxon>
        <taxon>Fungi</taxon>
        <taxon>Dikarya</taxon>
        <taxon>Ascomycota</taxon>
        <taxon>Pezizomycotina</taxon>
        <taxon>Dothideomycetes</taxon>
        <taxon>Pleosporomycetidae</taxon>
        <taxon>Pleosporales</taxon>
        <taxon>Lindgomycetaceae</taxon>
        <taxon>Lindgomyces</taxon>
    </lineage>
</organism>